<gene>
    <name evidence="2" type="ORF">QE152_g8453</name>
</gene>
<evidence type="ECO:0000313" key="3">
    <source>
        <dbReference type="Proteomes" id="UP001458880"/>
    </source>
</evidence>
<sequence>MDWIKVKPLKLAPYKTEAVLLVGGPNMKSINIKIHDAMIQPQEVYQEHQAYKGSRHPPREKPYYGSTYTQNSGKGRKGVGHTMSPNAEYWRTTREQQKSTKRHSSILYFVWSIYLEACHGKKCL</sequence>
<evidence type="ECO:0000313" key="2">
    <source>
        <dbReference type="EMBL" id="KAK9743681.1"/>
    </source>
</evidence>
<dbReference type="Proteomes" id="UP001458880">
    <property type="component" value="Unassembled WGS sequence"/>
</dbReference>
<dbReference type="EMBL" id="JASPKY010000067">
    <property type="protein sequence ID" value="KAK9743681.1"/>
    <property type="molecule type" value="Genomic_DNA"/>
</dbReference>
<reference evidence="2 3" key="1">
    <citation type="journal article" date="2024" name="BMC Genomics">
        <title>De novo assembly and annotation of Popillia japonica's genome with initial clues to its potential as an invasive pest.</title>
        <authorList>
            <person name="Cucini C."/>
            <person name="Boschi S."/>
            <person name="Funari R."/>
            <person name="Cardaioli E."/>
            <person name="Iannotti N."/>
            <person name="Marturano G."/>
            <person name="Paoli F."/>
            <person name="Bruttini M."/>
            <person name="Carapelli A."/>
            <person name="Frati F."/>
            <person name="Nardi F."/>
        </authorList>
    </citation>
    <scope>NUCLEOTIDE SEQUENCE [LARGE SCALE GENOMIC DNA]</scope>
    <source>
        <strain evidence="2">DMR45628</strain>
    </source>
</reference>
<dbReference type="AlphaFoldDB" id="A0AAW1MA60"/>
<proteinExistence type="predicted"/>
<feature type="region of interest" description="Disordered" evidence="1">
    <location>
        <begin position="48"/>
        <end position="86"/>
    </location>
</feature>
<accession>A0AAW1MA60</accession>
<keyword evidence="3" id="KW-1185">Reference proteome</keyword>
<comment type="caution">
    <text evidence="2">The sequence shown here is derived from an EMBL/GenBank/DDBJ whole genome shotgun (WGS) entry which is preliminary data.</text>
</comment>
<organism evidence="2 3">
    <name type="scientific">Popillia japonica</name>
    <name type="common">Japanese beetle</name>
    <dbReference type="NCBI Taxonomy" id="7064"/>
    <lineage>
        <taxon>Eukaryota</taxon>
        <taxon>Metazoa</taxon>
        <taxon>Ecdysozoa</taxon>
        <taxon>Arthropoda</taxon>
        <taxon>Hexapoda</taxon>
        <taxon>Insecta</taxon>
        <taxon>Pterygota</taxon>
        <taxon>Neoptera</taxon>
        <taxon>Endopterygota</taxon>
        <taxon>Coleoptera</taxon>
        <taxon>Polyphaga</taxon>
        <taxon>Scarabaeiformia</taxon>
        <taxon>Scarabaeidae</taxon>
        <taxon>Rutelinae</taxon>
        <taxon>Popillia</taxon>
    </lineage>
</organism>
<name>A0AAW1MA60_POPJA</name>
<protein>
    <submittedName>
        <fullName evidence="2">Uncharacterized protein</fullName>
    </submittedName>
</protein>
<evidence type="ECO:0000256" key="1">
    <source>
        <dbReference type="SAM" id="MobiDB-lite"/>
    </source>
</evidence>